<evidence type="ECO:0000313" key="10">
    <source>
        <dbReference type="EMBL" id="CAG8909389.1"/>
    </source>
</evidence>
<proteinExistence type="inferred from homology"/>
<keyword evidence="6" id="KW-0256">Endoplasmic reticulum</keyword>
<reference evidence="10" key="1">
    <citation type="submission" date="2021-07" db="EMBL/GenBank/DDBJ databases">
        <authorList>
            <person name="Branca A.L. A."/>
        </authorList>
    </citation>
    <scope>NUCLEOTIDE SEQUENCE</scope>
</reference>
<dbReference type="GO" id="GO:0006506">
    <property type="term" value="P:GPI anchor biosynthetic process"/>
    <property type="evidence" value="ECO:0007669"/>
    <property type="project" value="UniProtKB-KW"/>
</dbReference>
<evidence type="ECO:0000256" key="6">
    <source>
        <dbReference type="ARBA" id="ARBA00022824"/>
    </source>
</evidence>
<keyword evidence="5 9" id="KW-0812">Transmembrane</keyword>
<keyword evidence="8 9" id="KW-0472">Membrane</keyword>
<dbReference type="OrthoDB" id="549017at2759"/>
<evidence type="ECO:0000256" key="2">
    <source>
        <dbReference type="ARBA" id="ARBA00004687"/>
    </source>
</evidence>
<sequence length="422" mass="46828">MAVDRRKIAVFGAAFVLRLLLTCLFPSLPDLLTGRVEVSTPVNSFKRLQEGLFLYTRNVSPYDGGVFHQAPLLLPLFALLPNAKSWPLPTAIFYFLVDLLNAYALLTISASGQSVKSRLHSAVRKHVRWDGVSVAAWFLFNPLTIATCLARSTSVFTTSGILFAVSNAVSGNTINAMLALGFASYLSLYPVLLFIPLVLLCYDRRSEGSSPPNVGSFIVQHAALLLASVAGLLGLSCLITGDFWEFISATYGFHLLVPDLTPNVGLWWYFFIEMFDSFREFFLGVFWLHLASYMGGLTARFRRQPLFVVTALLGVFAIFKPYPSISDASLFFALLPLYRHLFPLMRYTFFAGSAILYSSLLGPAFYHLWIYAGSGNANFFYAITLVWSLGLSILLADTVFAALRDEWEQECPGMVGAEVRQV</sequence>
<feature type="transmembrane region" description="Helical" evidence="9">
    <location>
        <begin position="91"/>
        <end position="111"/>
    </location>
</feature>
<evidence type="ECO:0000256" key="8">
    <source>
        <dbReference type="ARBA" id="ARBA00023136"/>
    </source>
</evidence>
<feature type="transmembrane region" description="Helical" evidence="9">
    <location>
        <begin position="379"/>
        <end position="403"/>
    </location>
</feature>
<comment type="caution">
    <text evidence="10">The sequence shown here is derived from an EMBL/GenBank/DDBJ whole genome shotgun (WGS) entry which is preliminary data.</text>
</comment>
<evidence type="ECO:0000256" key="9">
    <source>
        <dbReference type="SAM" id="Phobius"/>
    </source>
</evidence>
<evidence type="ECO:0008006" key="12">
    <source>
        <dbReference type="Google" id="ProtNLM"/>
    </source>
</evidence>
<evidence type="ECO:0000256" key="5">
    <source>
        <dbReference type="ARBA" id="ARBA00022692"/>
    </source>
</evidence>
<evidence type="ECO:0000256" key="4">
    <source>
        <dbReference type="ARBA" id="ARBA00022502"/>
    </source>
</evidence>
<dbReference type="EMBL" id="CAJVRC010000900">
    <property type="protein sequence ID" value="CAG8909389.1"/>
    <property type="molecule type" value="Genomic_DNA"/>
</dbReference>
<organism evidence="10 11">
    <name type="scientific">Penicillium egyptiacum</name>
    <dbReference type="NCBI Taxonomy" id="1303716"/>
    <lineage>
        <taxon>Eukaryota</taxon>
        <taxon>Fungi</taxon>
        <taxon>Dikarya</taxon>
        <taxon>Ascomycota</taxon>
        <taxon>Pezizomycotina</taxon>
        <taxon>Eurotiomycetes</taxon>
        <taxon>Eurotiomycetidae</taxon>
        <taxon>Eurotiales</taxon>
        <taxon>Aspergillaceae</taxon>
        <taxon>Penicillium</taxon>
    </lineage>
</organism>
<feature type="transmembrane region" description="Helical" evidence="9">
    <location>
        <begin position="7"/>
        <end position="28"/>
    </location>
</feature>
<comment type="similarity">
    <text evidence="3">Belongs to the PIGU family.</text>
</comment>
<dbReference type="Proteomes" id="UP001154252">
    <property type="component" value="Unassembled WGS sequence"/>
</dbReference>
<keyword evidence="4" id="KW-0337">GPI-anchor biosynthesis</keyword>
<dbReference type="AlphaFoldDB" id="A0A9W4P8U6"/>
<dbReference type="Pfam" id="PF06728">
    <property type="entry name" value="PIG-U"/>
    <property type="match status" value="1"/>
</dbReference>
<protein>
    <recommendedName>
        <fullName evidence="12">GPI transamidase component PIG-U</fullName>
    </recommendedName>
</protein>
<dbReference type="GO" id="GO:0042765">
    <property type="term" value="C:GPI-anchor transamidase complex"/>
    <property type="evidence" value="ECO:0007669"/>
    <property type="project" value="InterPro"/>
</dbReference>
<dbReference type="InterPro" id="IPR009600">
    <property type="entry name" value="PIG-U"/>
</dbReference>
<evidence type="ECO:0000256" key="3">
    <source>
        <dbReference type="ARBA" id="ARBA00010026"/>
    </source>
</evidence>
<dbReference type="GO" id="GO:0016255">
    <property type="term" value="P:attachment of GPI anchor to protein"/>
    <property type="evidence" value="ECO:0007669"/>
    <property type="project" value="InterPro"/>
</dbReference>
<evidence type="ECO:0000313" key="11">
    <source>
        <dbReference type="Proteomes" id="UP001154252"/>
    </source>
</evidence>
<gene>
    <name evidence="10" type="ORF">PEGY_LOCUS10179</name>
</gene>
<dbReference type="PANTHER" id="PTHR13121:SF0">
    <property type="entry name" value="PHOSPHATIDYLINOSITOL GLYCAN ANCHOR BIOSYNTHESIS CLASS U PROTEIN"/>
    <property type="match status" value="1"/>
</dbReference>
<feature type="transmembrane region" description="Helical" evidence="9">
    <location>
        <begin position="223"/>
        <end position="247"/>
    </location>
</feature>
<comment type="pathway">
    <text evidence="2">Glycolipid biosynthesis; glycosylphosphatidylinositol-anchor biosynthesis.</text>
</comment>
<evidence type="ECO:0000256" key="1">
    <source>
        <dbReference type="ARBA" id="ARBA00004477"/>
    </source>
</evidence>
<feature type="transmembrane region" description="Helical" evidence="9">
    <location>
        <begin position="301"/>
        <end position="319"/>
    </location>
</feature>
<feature type="transmembrane region" description="Helical" evidence="9">
    <location>
        <begin position="354"/>
        <end position="373"/>
    </location>
</feature>
<feature type="transmembrane region" description="Helical" evidence="9">
    <location>
        <begin position="176"/>
        <end position="202"/>
    </location>
</feature>
<keyword evidence="7 9" id="KW-1133">Transmembrane helix</keyword>
<evidence type="ECO:0000256" key="7">
    <source>
        <dbReference type="ARBA" id="ARBA00022989"/>
    </source>
</evidence>
<comment type="subcellular location">
    <subcellularLocation>
        <location evidence="1">Endoplasmic reticulum membrane</location>
        <topology evidence="1">Multi-pass membrane protein</topology>
    </subcellularLocation>
</comment>
<name>A0A9W4P8U6_9EURO</name>
<dbReference type="PANTHER" id="PTHR13121">
    <property type="entry name" value="GPI TRANSAMIDASE COMPONENT PIG-U"/>
    <property type="match status" value="1"/>
</dbReference>
<accession>A0A9W4P8U6</accession>
<keyword evidence="11" id="KW-1185">Reference proteome</keyword>